<evidence type="ECO:0000313" key="1">
    <source>
        <dbReference type="EMBL" id="TQV83427.1"/>
    </source>
</evidence>
<reference evidence="1 2" key="1">
    <citation type="submission" date="2019-06" db="EMBL/GenBank/DDBJ databases">
        <title>Whole genome sequence for Rhodospirillaceae sp. R148.</title>
        <authorList>
            <person name="Wang G."/>
        </authorList>
    </citation>
    <scope>NUCLEOTIDE SEQUENCE [LARGE SCALE GENOMIC DNA]</scope>
    <source>
        <strain evidence="1 2">R148</strain>
    </source>
</reference>
<evidence type="ECO:0000313" key="2">
    <source>
        <dbReference type="Proteomes" id="UP000315252"/>
    </source>
</evidence>
<name>A0A545U1S2_9PROT</name>
<gene>
    <name evidence="1" type="ORF">FKG95_02185</name>
</gene>
<proteinExistence type="predicted"/>
<accession>A0A545U1S2</accession>
<sequence length="101" mass="11086">MAAEIEWVTGVIRAGRKFSGHGDEYDFSCTVNRRGDWAELIGGNGQVTPEIWREVKAALVAQGVTHAHWDRVNNAPRSIVATDKDQISVQPEQPCSQALNA</sequence>
<organism evidence="1 2">
    <name type="scientific">Denitrobaculum tricleocarpae</name>
    <dbReference type="NCBI Taxonomy" id="2591009"/>
    <lineage>
        <taxon>Bacteria</taxon>
        <taxon>Pseudomonadati</taxon>
        <taxon>Pseudomonadota</taxon>
        <taxon>Alphaproteobacteria</taxon>
        <taxon>Rhodospirillales</taxon>
        <taxon>Rhodospirillaceae</taxon>
        <taxon>Denitrobaculum</taxon>
    </lineage>
</organism>
<keyword evidence="2" id="KW-1185">Reference proteome</keyword>
<protein>
    <submittedName>
        <fullName evidence="1">Uncharacterized protein</fullName>
    </submittedName>
</protein>
<dbReference type="RefSeq" id="WP_142894664.1">
    <property type="nucleotide sequence ID" value="NZ_ML660052.1"/>
</dbReference>
<dbReference type="EMBL" id="VHSH01000001">
    <property type="protein sequence ID" value="TQV83427.1"/>
    <property type="molecule type" value="Genomic_DNA"/>
</dbReference>
<dbReference type="Proteomes" id="UP000315252">
    <property type="component" value="Unassembled WGS sequence"/>
</dbReference>
<comment type="caution">
    <text evidence="1">The sequence shown here is derived from an EMBL/GenBank/DDBJ whole genome shotgun (WGS) entry which is preliminary data.</text>
</comment>
<dbReference type="AlphaFoldDB" id="A0A545U1S2"/>